<protein>
    <recommendedName>
        <fullName evidence="4">ATP-binding cassette, sub-family C (CFTR/MRP), member 5</fullName>
    </recommendedName>
</protein>
<dbReference type="Proteomes" id="UP000018467">
    <property type="component" value="Unassembled WGS sequence"/>
</dbReference>
<name>A0A3B1KDM0_ASTMX</name>
<evidence type="ECO:0000313" key="2">
    <source>
        <dbReference type="Ensembl" id="ENSAMXP00000051799.1"/>
    </source>
</evidence>
<organism evidence="2 3">
    <name type="scientific">Astyanax mexicanus</name>
    <name type="common">Blind cave fish</name>
    <name type="synonym">Astyanax fasciatus mexicanus</name>
    <dbReference type="NCBI Taxonomy" id="7994"/>
    <lineage>
        <taxon>Eukaryota</taxon>
        <taxon>Metazoa</taxon>
        <taxon>Chordata</taxon>
        <taxon>Craniata</taxon>
        <taxon>Vertebrata</taxon>
        <taxon>Euteleostomi</taxon>
        <taxon>Actinopterygii</taxon>
        <taxon>Neopterygii</taxon>
        <taxon>Teleostei</taxon>
        <taxon>Ostariophysi</taxon>
        <taxon>Characiformes</taxon>
        <taxon>Characoidei</taxon>
        <taxon>Acestrorhamphidae</taxon>
        <taxon>Acestrorhamphinae</taxon>
        <taxon>Astyanax</taxon>
    </lineage>
</organism>
<reference evidence="2" key="4">
    <citation type="submission" date="2025-09" db="UniProtKB">
        <authorList>
            <consortium name="Ensembl"/>
        </authorList>
    </citation>
    <scope>IDENTIFICATION</scope>
</reference>
<keyword evidence="1" id="KW-1133">Transmembrane helix</keyword>
<sequence length="227" mass="25097">MKEHDLGKDSLAAGSGYRAVPSRDVLPGNEVDHYQLSNVQQDALETAGRAEGGFTLDAGSVSHSKELEEDAGRSKYHHSVGVLKPFRSTSHQHPVDNAGLFSFMTFNWLTPLALLAHKKGQLFLEDVWAVSQWESCETNRKLTGLWEEELSLKGDQASLHHVVWLFCRTRLLLSILCLMVTQLAGFCGPVSNTISSSRSLFLSLSLSPSLFLSFFLYIVSCMDQPAP</sequence>
<dbReference type="STRING" id="7994.ENSAMXP00000051799"/>
<dbReference type="InParanoid" id="A0A3B1KDM0"/>
<keyword evidence="3" id="KW-1185">Reference proteome</keyword>
<reference evidence="3" key="1">
    <citation type="submission" date="2013-03" db="EMBL/GenBank/DDBJ databases">
        <authorList>
            <person name="Jeffery W."/>
            <person name="Warren W."/>
            <person name="Wilson R.K."/>
        </authorList>
    </citation>
    <scope>NUCLEOTIDE SEQUENCE</scope>
    <source>
        <strain evidence="3">female</strain>
    </source>
</reference>
<dbReference type="Ensembl" id="ENSAMXT00000056601.1">
    <property type="protein sequence ID" value="ENSAMXP00000051799.1"/>
    <property type="gene ID" value="ENSAMXG00000041419.1"/>
</dbReference>
<feature type="transmembrane region" description="Helical" evidence="1">
    <location>
        <begin position="171"/>
        <end position="194"/>
    </location>
</feature>
<keyword evidence="1" id="KW-0472">Membrane</keyword>
<evidence type="ECO:0000313" key="3">
    <source>
        <dbReference type="Proteomes" id="UP000018467"/>
    </source>
</evidence>
<dbReference type="AlphaFoldDB" id="A0A3B1KDM0"/>
<proteinExistence type="predicted"/>
<accession>A0A3B1KDM0</accession>
<keyword evidence="1" id="KW-0812">Transmembrane</keyword>
<reference evidence="2" key="3">
    <citation type="submission" date="2025-08" db="UniProtKB">
        <authorList>
            <consortium name="Ensembl"/>
        </authorList>
    </citation>
    <scope>IDENTIFICATION</scope>
</reference>
<reference evidence="3" key="2">
    <citation type="journal article" date="2014" name="Nat. Commun.">
        <title>The cavefish genome reveals candidate genes for eye loss.</title>
        <authorList>
            <person name="McGaugh S.E."/>
            <person name="Gross J.B."/>
            <person name="Aken B."/>
            <person name="Blin M."/>
            <person name="Borowsky R."/>
            <person name="Chalopin D."/>
            <person name="Hinaux H."/>
            <person name="Jeffery W.R."/>
            <person name="Keene A."/>
            <person name="Ma L."/>
            <person name="Minx P."/>
            <person name="Murphy D."/>
            <person name="O'Quin K.E."/>
            <person name="Retaux S."/>
            <person name="Rohner N."/>
            <person name="Searle S.M."/>
            <person name="Stahl B.A."/>
            <person name="Tabin C."/>
            <person name="Volff J.N."/>
            <person name="Yoshizawa M."/>
            <person name="Warren W.C."/>
        </authorList>
    </citation>
    <scope>NUCLEOTIDE SEQUENCE [LARGE SCALE GENOMIC DNA]</scope>
    <source>
        <strain evidence="3">female</strain>
    </source>
</reference>
<evidence type="ECO:0008006" key="4">
    <source>
        <dbReference type="Google" id="ProtNLM"/>
    </source>
</evidence>
<dbReference type="Bgee" id="ENSAMXG00000041419">
    <property type="expression patterns" value="Expressed in brain and 14 other cell types or tissues"/>
</dbReference>
<evidence type="ECO:0000256" key="1">
    <source>
        <dbReference type="SAM" id="Phobius"/>
    </source>
</evidence>
<feature type="transmembrane region" description="Helical" evidence="1">
    <location>
        <begin position="200"/>
        <end position="219"/>
    </location>
</feature>
<dbReference type="GeneTree" id="ENSGT00940000155470"/>